<evidence type="ECO:0008006" key="4">
    <source>
        <dbReference type="Google" id="ProtNLM"/>
    </source>
</evidence>
<feature type="chain" id="PRO_5045432385" description="DUF4352 domain-containing protein" evidence="1">
    <location>
        <begin position="36"/>
        <end position="196"/>
    </location>
</feature>
<protein>
    <recommendedName>
        <fullName evidence="4">DUF4352 domain-containing protein</fullName>
    </recommendedName>
</protein>
<dbReference type="Proteomes" id="UP001500121">
    <property type="component" value="Unassembled WGS sequence"/>
</dbReference>
<feature type="signal peptide" evidence="1">
    <location>
        <begin position="1"/>
        <end position="35"/>
    </location>
</feature>
<proteinExistence type="predicted"/>
<accession>A0ABP8ZHV1</accession>
<dbReference type="EMBL" id="BAABLP010000010">
    <property type="protein sequence ID" value="GAA4756773.1"/>
    <property type="molecule type" value="Genomic_DNA"/>
</dbReference>
<evidence type="ECO:0000313" key="2">
    <source>
        <dbReference type="EMBL" id="GAA4756773.1"/>
    </source>
</evidence>
<comment type="caution">
    <text evidence="2">The sequence shown here is derived from an EMBL/GenBank/DDBJ whole genome shotgun (WGS) entry which is preliminary data.</text>
</comment>
<evidence type="ECO:0000256" key="1">
    <source>
        <dbReference type="SAM" id="SignalP"/>
    </source>
</evidence>
<organism evidence="2 3">
    <name type="scientific">Amnibacterium soli</name>
    <dbReference type="NCBI Taxonomy" id="1282736"/>
    <lineage>
        <taxon>Bacteria</taxon>
        <taxon>Bacillati</taxon>
        <taxon>Actinomycetota</taxon>
        <taxon>Actinomycetes</taxon>
        <taxon>Micrococcales</taxon>
        <taxon>Microbacteriaceae</taxon>
        <taxon>Amnibacterium</taxon>
    </lineage>
</organism>
<sequence>MNAPAGAASSTRRRFGALAGVAVVTAVLLSGCATAARPTPTDTYGGLPSWLPKDTGTPNSMLIADVQHPAVTSEGDPVEVHLDGGSVQVTVIGPEVPGEGLPVQPEDTTCTWTVTISRASRPLHLRAGDFNTLDHLGTVYRVAAVPGQPAIPDTIRPGQTARFELRAAMPTGEGVMRYSGGTDDVLASWDFVVEND</sequence>
<keyword evidence="1" id="KW-0732">Signal</keyword>
<reference evidence="3" key="1">
    <citation type="journal article" date="2019" name="Int. J. Syst. Evol. Microbiol.">
        <title>The Global Catalogue of Microorganisms (GCM) 10K type strain sequencing project: providing services to taxonomists for standard genome sequencing and annotation.</title>
        <authorList>
            <consortium name="The Broad Institute Genomics Platform"/>
            <consortium name="The Broad Institute Genome Sequencing Center for Infectious Disease"/>
            <person name="Wu L."/>
            <person name="Ma J."/>
        </authorList>
    </citation>
    <scope>NUCLEOTIDE SEQUENCE [LARGE SCALE GENOMIC DNA]</scope>
    <source>
        <strain evidence="3">JCM 19015</strain>
    </source>
</reference>
<evidence type="ECO:0000313" key="3">
    <source>
        <dbReference type="Proteomes" id="UP001500121"/>
    </source>
</evidence>
<dbReference type="RefSeq" id="WP_345482420.1">
    <property type="nucleotide sequence ID" value="NZ_BAABLP010000010.1"/>
</dbReference>
<gene>
    <name evidence="2" type="ORF">GCM10025783_32660</name>
</gene>
<keyword evidence="3" id="KW-1185">Reference proteome</keyword>
<name>A0ABP8ZHV1_9MICO</name>